<dbReference type="AlphaFoldDB" id="A0AAN9HBH5"/>
<dbReference type="InterPro" id="IPR015353">
    <property type="entry name" value="Rubisco_LSMT_subst-bd"/>
</dbReference>
<keyword evidence="3" id="KW-0949">S-adenosyl-L-methionine</keyword>
<gene>
    <name evidence="6" type="ORF">R3I93_005848</name>
</gene>
<dbReference type="Gene3D" id="3.90.1420.10">
    <property type="entry name" value="Rubisco LSMT, substrate-binding domain"/>
    <property type="match status" value="1"/>
</dbReference>
<dbReference type="Proteomes" id="UP001364617">
    <property type="component" value="Unassembled WGS sequence"/>
</dbReference>
<dbReference type="InterPro" id="IPR001214">
    <property type="entry name" value="SET_dom"/>
</dbReference>
<dbReference type="Gene3D" id="3.90.1410.10">
    <property type="entry name" value="set domain protein methyltransferase, domain 1"/>
    <property type="match status" value="1"/>
</dbReference>
<name>A0AAN9HBH5_9TELE</name>
<organism evidence="6 7">
    <name type="scientific">Phoxinus phoxinus</name>
    <name type="common">Eurasian minnow</name>
    <dbReference type="NCBI Taxonomy" id="58324"/>
    <lineage>
        <taxon>Eukaryota</taxon>
        <taxon>Metazoa</taxon>
        <taxon>Chordata</taxon>
        <taxon>Craniata</taxon>
        <taxon>Vertebrata</taxon>
        <taxon>Euteleostomi</taxon>
        <taxon>Actinopterygii</taxon>
        <taxon>Neopterygii</taxon>
        <taxon>Teleostei</taxon>
        <taxon>Ostariophysi</taxon>
        <taxon>Cypriniformes</taxon>
        <taxon>Leuciscidae</taxon>
        <taxon>Phoxininae</taxon>
        <taxon>Phoxinus</taxon>
    </lineage>
</organism>
<evidence type="ECO:0000259" key="5">
    <source>
        <dbReference type="PROSITE" id="PS50280"/>
    </source>
</evidence>
<dbReference type="SUPFAM" id="SSF82199">
    <property type="entry name" value="SET domain"/>
    <property type="match status" value="1"/>
</dbReference>
<evidence type="ECO:0000313" key="6">
    <source>
        <dbReference type="EMBL" id="KAK7165889.1"/>
    </source>
</evidence>
<keyword evidence="2" id="KW-0808">Transferase</keyword>
<keyword evidence="1" id="KW-0489">Methyltransferase</keyword>
<dbReference type="Pfam" id="PF09273">
    <property type="entry name" value="Rubis-subs-bind"/>
    <property type="match status" value="1"/>
</dbReference>
<feature type="region of interest" description="Disordered" evidence="4">
    <location>
        <begin position="1"/>
        <end position="24"/>
    </location>
</feature>
<evidence type="ECO:0000313" key="7">
    <source>
        <dbReference type="Proteomes" id="UP001364617"/>
    </source>
</evidence>
<proteinExistence type="predicted"/>
<dbReference type="InterPro" id="IPR016852">
    <property type="entry name" value="SET_MeTrfase"/>
</dbReference>
<accession>A0AAN9HBH5</accession>
<sequence length="441" mass="50913">MNKSGCRAGRRARKKRRKKHESHVSKVTLTHEAQFVLLRRWLKERGFTSQSLIPVNFHDTGRGLMATQTIKAKDMVISLPEKCLLTSSAVLKSYMGDYIKRWHPPISPLLALCCFLIAERHRGDASEWSPYINILPKTYTCPVYLSDDTIGLLPTSLQKKATEQKEQFQELCCSSLMFFNSLQPLFNRPTEELFTQDAMRWAWCSVNTRTVYMEHERSNYLSREKDVYALAPYLDLLNHCPNVQVEAGFNKDTRCYEVKSVQGCKKFQQAFINYDPHDNHRLLLEYGFVAPGNPHSVVYVDLGTLKLCLNERDKQLTQKLLYLKDNDFLRNLTFGMDGPSWRLMTALRLLSLTPEQYSSWKSVLLGAAVSQDREEWCIQSALKLCNNLTDGNVKALERLSQLKQGANLSRLEQLCVVESLRLEEQRILEHTQVVLQNLLRQ</sequence>
<dbReference type="InterPro" id="IPR046341">
    <property type="entry name" value="SET_dom_sf"/>
</dbReference>
<protein>
    <recommendedName>
        <fullName evidence="5">SET domain-containing protein</fullName>
    </recommendedName>
</protein>
<dbReference type="InterPro" id="IPR044429">
    <property type="entry name" value="SETD4_SET"/>
</dbReference>
<dbReference type="InterPro" id="IPR050600">
    <property type="entry name" value="SETD3_SETD6_MTase"/>
</dbReference>
<evidence type="ECO:0000256" key="1">
    <source>
        <dbReference type="ARBA" id="ARBA00022603"/>
    </source>
</evidence>
<dbReference type="GO" id="GO:0032259">
    <property type="term" value="P:methylation"/>
    <property type="evidence" value="ECO:0007669"/>
    <property type="project" value="UniProtKB-KW"/>
</dbReference>
<dbReference type="PIRSF" id="PIRSF027158">
    <property type="entry name" value="Lys_MTase_YDR198C_prd"/>
    <property type="match status" value="1"/>
</dbReference>
<evidence type="ECO:0000256" key="4">
    <source>
        <dbReference type="SAM" id="MobiDB-lite"/>
    </source>
</evidence>
<keyword evidence="7" id="KW-1185">Reference proteome</keyword>
<evidence type="ECO:0000256" key="2">
    <source>
        <dbReference type="ARBA" id="ARBA00022679"/>
    </source>
</evidence>
<dbReference type="InterPro" id="IPR036464">
    <property type="entry name" value="Rubisco_LSMT_subst-bd_sf"/>
</dbReference>
<dbReference type="PANTHER" id="PTHR13271:SF151">
    <property type="entry name" value="SET DOMAIN-CONTAINING PROTEIN 4"/>
    <property type="match status" value="1"/>
</dbReference>
<dbReference type="EMBL" id="JAYKXH010000006">
    <property type="protein sequence ID" value="KAK7165889.1"/>
    <property type="molecule type" value="Genomic_DNA"/>
</dbReference>
<reference evidence="6 7" key="1">
    <citation type="submission" date="2024-02" db="EMBL/GenBank/DDBJ databases">
        <title>Chromosome-level genome assembly of the Eurasian Minnow (Phoxinus phoxinus).</title>
        <authorList>
            <person name="Oriowo T.O."/>
            <person name="Martin S."/>
            <person name="Stange M."/>
            <person name="Chrysostomakis Y."/>
            <person name="Brown T."/>
            <person name="Winkler S."/>
            <person name="Kukowka S."/>
            <person name="Myers E.W."/>
            <person name="Bohne A."/>
        </authorList>
    </citation>
    <scope>NUCLEOTIDE SEQUENCE [LARGE SCALE GENOMIC DNA]</scope>
    <source>
        <strain evidence="6">ZFMK-TIS-60720</strain>
        <tissue evidence="6">Whole Organism</tissue>
    </source>
</reference>
<feature type="compositionally biased region" description="Basic residues" evidence="4">
    <location>
        <begin position="8"/>
        <end position="21"/>
    </location>
</feature>
<dbReference type="SUPFAM" id="SSF81822">
    <property type="entry name" value="RuBisCo LSMT C-terminal, substrate-binding domain"/>
    <property type="match status" value="1"/>
</dbReference>
<dbReference type="PANTHER" id="PTHR13271">
    <property type="entry name" value="UNCHARACTERIZED PUTATIVE METHYLTRANSFERASE"/>
    <property type="match status" value="1"/>
</dbReference>
<dbReference type="GO" id="GO:0016279">
    <property type="term" value="F:protein-lysine N-methyltransferase activity"/>
    <property type="evidence" value="ECO:0007669"/>
    <property type="project" value="InterPro"/>
</dbReference>
<dbReference type="PROSITE" id="PS50280">
    <property type="entry name" value="SET"/>
    <property type="match status" value="1"/>
</dbReference>
<dbReference type="Pfam" id="PF00856">
    <property type="entry name" value="SET"/>
    <property type="match status" value="1"/>
</dbReference>
<dbReference type="FunFam" id="3.90.1410.10:FF:000002">
    <property type="entry name" value="SET domain-containing protein 4 isoform X1"/>
    <property type="match status" value="1"/>
</dbReference>
<dbReference type="CDD" id="cd19177">
    <property type="entry name" value="SET_SETD4"/>
    <property type="match status" value="1"/>
</dbReference>
<comment type="caution">
    <text evidence="6">The sequence shown here is derived from an EMBL/GenBank/DDBJ whole genome shotgun (WGS) entry which is preliminary data.</text>
</comment>
<evidence type="ECO:0000256" key="3">
    <source>
        <dbReference type="ARBA" id="ARBA00022691"/>
    </source>
</evidence>
<feature type="domain" description="SET" evidence="5">
    <location>
        <begin position="50"/>
        <end position="275"/>
    </location>
</feature>